<dbReference type="InterPro" id="IPR036291">
    <property type="entry name" value="NAD(P)-bd_dom_sf"/>
</dbReference>
<evidence type="ECO:0000313" key="4">
    <source>
        <dbReference type="Proteomes" id="UP000317176"/>
    </source>
</evidence>
<organism evidence="3 4">
    <name type="scientific">Bradyrhizobium daqingense</name>
    <dbReference type="NCBI Taxonomy" id="993502"/>
    <lineage>
        <taxon>Bacteria</taxon>
        <taxon>Pseudomonadati</taxon>
        <taxon>Pseudomonadota</taxon>
        <taxon>Alphaproteobacteria</taxon>
        <taxon>Hyphomicrobiales</taxon>
        <taxon>Nitrobacteraceae</taxon>
        <taxon>Bradyrhizobium</taxon>
    </lineage>
</organism>
<dbReference type="Pfam" id="PF01370">
    <property type="entry name" value="Epimerase"/>
    <property type="match status" value="1"/>
</dbReference>
<feature type="domain" description="NAD-dependent epimerase/dehydratase" evidence="2">
    <location>
        <begin position="24"/>
        <end position="253"/>
    </location>
</feature>
<feature type="region of interest" description="Disordered" evidence="1">
    <location>
        <begin position="1"/>
        <end position="20"/>
    </location>
</feature>
<dbReference type="Proteomes" id="UP000317176">
    <property type="component" value="Unassembled WGS sequence"/>
</dbReference>
<comment type="caution">
    <text evidence="3">The sequence shown here is derived from an EMBL/GenBank/DDBJ whole genome shotgun (WGS) entry which is preliminary data.</text>
</comment>
<evidence type="ECO:0000256" key="1">
    <source>
        <dbReference type="SAM" id="MobiDB-lite"/>
    </source>
</evidence>
<evidence type="ECO:0000313" key="3">
    <source>
        <dbReference type="EMBL" id="TWH98803.1"/>
    </source>
</evidence>
<protein>
    <submittedName>
        <fullName evidence="3">Nucleoside-diphosphate-sugar epimerase</fullName>
    </submittedName>
</protein>
<dbReference type="CDD" id="cd08946">
    <property type="entry name" value="SDR_e"/>
    <property type="match status" value="1"/>
</dbReference>
<accession>A0A562KUD2</accession>
<dbReference type="PANTHER" id="PTHR43245:SF23">
    <property type="entry name" value="NAD(P)-BINDING DOMAIN-CONTAINING PROTEIN"/>
    <property type="match status" value="1"/>
</dbReference>
<proteinExistence type="predicted"/>
<gene>
    <name evidence="3" type="ORF">IQ17_05660</name>
</gene>
<name>A0A562KUD2_9BRAD</name>
<dbReference type="InterPro" id="IPR050177">
    <property type="entry name" value="Lipid_A_modif_metabolic_enz"/>
</dbReference>
<dbReference type="Gene3D" id="3.40.50.720">
    <property type="entry name" value="NAD(P)-binding Rossmann-like Domain"/>
    <property type="match status" value="1"/>
</dbReference>
<dbReference type="SUPFAM" id="SSF51735">
    <property type="entry name" value="NAD(P)-binding Rossmann-fold domains"/>
    <property type="match status" value="1"/>
</dbReference>
<evidence type="ECO:0000259" key="2">
    <source>
        <dbReference type="Pfam" id="PF01370"/>
    </source>
</evidence>
<dbReference type="AlphaFoldDB" id="A0A562KUD2"/>
<keyword evidence="4" id="KW-1185">Reference proteome</keyword>
<dbReference type="EMBL" id="VLKL01000020">
    <property type="protein sequence ID" value="TWH98803.1"/>
    <property type="molecule type" value="Genomic_DNA"/>
</dbReference>
<dbReference type="InterPro" id="IPR001509">
    <property type="entry name" value="Epimerase_deHydtase"/>
</dbReference>
<reference evidence="3 4" key="1">
    <citation type="journal article" date="2015" name="Stand. Genomic Sci.">
        <title>Genomic Encyclopedia of Bacterial and Archaeal Type Strains, Phase III: the genomes of soil and plant-associated and newly described type strains.</title>
        <authorList>
            <person name="Whitman W.B."/>
            <person name="Woyke T."/>
            <person name="Klenk H.P."/>
            <person name="Zhou Y."/>
            <person name="Lilburn T.G."/>
            <person name="Beck B.J."/>
            <person name="De Vos P."/>
            <person name="Vandamme P."/>
            <person name="Eisen J.A."/>
            <person name="Garrity G."/>
            <person name="Hugenholtz P."/>
            <person name="Kyrpides N.C."/>
        </authorList>
    </citation>
    <scope>NUCLEOTIDE SEQUENCE [LARGE SCALE GENOMIC DNA]</scope>
    <source>
        <strain evidence="3 4">CGMCC 1.10947</strain>
    </source>
</reference>
<sequence>MTDAVDANSGHSEQGKPPNMSYNILVTGGAGYIGSTLVPRLLDAGHKVTVLDNFMFKQSSLNQCCHHEGFSVVRGDIRSEQTTLPLLKKADVIFPLAALVGAPLCSRDPIGAKTTNHDAITMMLKHVSRNQRIIMPTTNSAYGSGDENNYCTEDSPLRPISQYAIDKVAVEKELMEHPNVISFRLATVFGMSPRMRLDLLVNDFVYRAANDRFVVLFEGHFKRNYIHVRDVARVFEHGLENFENMKGQIFNVGLSDANVSKKELCEHIQKFVPEFCFVDAEVGRDPDQRNYIVSNAKVEKTGYRPNVSLDDGIQELLKGFVMIKNSIYANI</sequence>
<dbReference type="PANTHER" id="PTHR43245">
    <property type="entry name" value="BIFUNCTIONAL POLYMYXIN RESISTANCE PROTEIN ARNA"/>
    <property type="match status" value="1"/>
</dbReference>